<dbReference type="Pfam" id="PF16197">
    <property type="entry name" value="KAsynt_C_assoc"/>
    <property type="match status" value="1"/>
</dbReference>
<gene>
    <name evidence="14" type="ORF">AB0E61_13660</name>
</gene>
<dbReference type="InterPro" id="IPR011032">
    <property type="entry name" value="GroES-like_sf"/>
</dbReference>
<dbReference type="Gene3D" id="3.40.50.150">
    <property type="entry name" value="Vaccinia Virus protein VP39"/>
    <property type="match status" value="1"/>
</dbReference>
<dbReference type="InterPro" id="IPR020843">
    <property type="entry name" value="ER"/>
</dbReference>
<dbReference type="InterPro" id="IPR001227">
    <property type="entry name" value="Ac_transferase_dom_sf"/>
</dbReference>
<dbReference type="Pfam" id="PF21089">
    <property type="entry name" value="PKS_DH_N"/>
    <property type="match status" value="1"/>
</dbReference>
<dbReference type="InterPro" id="IPR016035">
    <property type="entry name" value="Acyl_Trfase/lysoPLipase"/>
</dbReference>
<dbReference type="Gene3D" id="1.10.1200.10">
    <property type="entry name" value="ACP-like"/>
    <property type="match status" value="1"/>
</dbReference>
<evidence type="ECO:0000313" key="15">
    <source>
        <dbReference type="Proteomes" id="UP001550853"/>
    </source>
</evidence>
<dbReference type="InterPro" id="IPR020807">
    <property type="entry name" value="PKS_DH"/>
</dbReference>
<evidence type="ECO:0000256" key="2">
    <source>
        <dbReference type="ARBA" id="ARBA00022450"/>
    </source>
</evidence>
<feature type="domain" description="PKS/mFAS DH" evidence="13">
    <location>
        <begin position="931"/>
        <end position="1209"/>
    </location>
</feature>
<organism evidence="14 15">
    <name type="scientific">Streptomyces catenulae</name>
    <dbReference type="NCBI Taxonomy" id="66875"/>
    <lineage>
        <taxon>Bacteria</taxon>
        <taxon>Bacillati</taxon>
        <taxon>Actinomycetota</taxon>
        <taxon>Actinomycetes</taxon>
        <taxon>Kitasatosporales</taxon>
        <taxon>Streptomycetaceae</taxon>
        <taxon>Streptomyces</taxon>
    </lineage>
</organism>
<keyword evidence="3" id="KW-0597">Phosphoprotein</keyword>
<dbReference type="InterPro" id="IPR006162">
    <property type="entry name" value="Ppantetheine_attach_site"/>
</dbReference>
<keyword evidence="7" id="KW-0511">Multifunctional enzyme</keyword>
<dbReference type="PROSITE" id="PS52004">
    <property type="entry name" value="KS3_2"/>
    <property type="match status" value="1"/>
</dbReference>
<feature type="active site" description="Proton acceptor; for dehydratase activity" evidence="9">
    <location>
        <position position="960"/>
    </location>
</feature>
<dbReference type="CDD" id="cd05274">
    <property type="entry name" value="KR_FAS_SDR_x"/>
    <property type="match status" value="1"/>
</dbReference>
<dbReference type="PROSITE" id="PS00012">
    <property type="entry name" value="PHOSPHOPANTETHEINE"/>
    <property type="match status" value="1"/>
</dbReference>
<dbReference type="PANTHER" id="PTHR43775:SF37">
    <property type="entry name" value="SI:DKEY-61P9.11"/>
    <property type="match status" value="1"/>
</dbReference>
<dbReference type="InterPro" id="IPR057326">
    <property type="entry name" value="KR_dom"/>
</dbReference>
<dbReference type="Gene3D" id="3.40.47.10">
    <property type="match status" value="1"/>
</dbReference>
<proteinExistence type="predicted"/>
<evidence type="ECO:0000259" key="11">
    <source>
        <dbReference type="PROSITE" id="PS50075"/>
    </source>
</evidence>
<evidence type="ECO:0000259" key="12">
    <source>
        <dbReference type="PROSITE" id="PS52004"/>
    </source>
</evidence>
<evidence type="ECO:0000256" key="5">
    <source>
        <dbReference type="ARBA" id="ARBA00022857"/>
    </source>
</evidence>
<dbReference type="InterPro" id="IPR014030">
    <property type="entry name" value="Ketoacyl_synth_N"/>
</dbReference>
<dbReference type="InterPro" id="IPR020841">
    <property type="entry name" value="PKS_Beta-ketoAc_synthase_dom"/>
</dbReference>
<dbReference type="CDD" id="cd05195">
    <property type="entry name" value="enoyl_red"/>
    <property type="match status" value="1"/>
</dbReference>
<reference evidence="14 15" key="1">
    <citation type="submission" date="2024-06" db="EMBL/GenBank/DDBJ databases">
        <title>The Natural Products Discovery Center: Release of the First 8490 Sequenced Strains for Exploring Actinobacteria Biosynthetic Diversity.</title>
        <authorList>
            <person name="Kalkreuter E."/>
            <person name="Kautsar S.A."/>
            <person name="Yang D."/>
            <person name="Bader C.D."/>
            <person name="Teijaro C.N."/>
            <person name="Fluegel L."/>
            <person name="Davis C.M."/>
            <person name="Simpson J.R."/>
            <person name="Lauterbach L."/>
            <person name="Steele A.D."/>
            <person name="Gui C."/>
            <person name="Meng S."/>
            <person name="Li G."/>
            <person name="Viehrig K."/>
            <person name="Ye F."/>
            <person name="Su P."/>
            <person name="Kiefer A.F."/>
            <person name="Nichols A."/>
            <person name="Cepeda A.J."/>
            <person name="Yan W."/>
            <person name="Fan B."/>
            <person name="Jiang Y."/>
            <person name="Adhikari A."/>
            <person name="Zheng C.-J."/>
            <person name="Schuster L."/>
            <person name="Cowan T.M."/>
            <person name="Smanski M.J."/>
            <person name="Chevrette M.G."/>
            <person name="De Carvalho L.P.S."/>
            <person name="Shen B."/>
        </authorList>
    </citation>
    <scope>NUCLEOTIDE SEQUENCE [LARGE SCALE GENOMIC DNA]</scope>
    <source>
        <strain evidence="14 15">NPDC033039</strain>
    </source>
</reference>
<dbReference type="InterPro" id="IPR013154">
    <property type="entry name" value="ADH-like_N"/>
</dbReference>
<dbReference type="InterPro" id="IPR049551">
    <property type="entry name" value="PKS_DH_C"/>
</dbReference>
<dbReference type="Pfam" id="PF00109">
    <property type="entry name" value="ketoacyl-synt"/>
    <property type="match status" value="1"/>
</dbReference>
<evidence type="ECO:0000256" key="6">
    <source>
        <dbReference type="ARBA" id="ARBA00023194"/>
    </source>
</evidence>
<dbReference type="InterPro" id="IPR050091">
    <property type="entry name" value="PKS_NRPS_Biosynth_Enz"/>
</dbReference>
<evidence type="ECO:0000256" key="4">
    <source>
        <dbReference type="ARBA" id="ARBA00022679"/>
    </source>
</evidence>
<feature type="active site" description="Proton donor; for dehydratase activity" evidence="9">
    <location>
        <position position="1129"/>
    </location>
</feature>
<dbReference type="SMART" id="SM00827">
    <property type="entry name" value="PKS_AT"/>
    <property type="match status" value="1"/>
</dbReference>
<dbReference type="SUPFAM" id="SSF53901">
    <property type="entry name" value="Thiolase-like"/>
    <property type="match status" value="1"/>
</dbReference>
<dbReference type="SUPFAM" id="SSF47336">
    <property type="entry name" value="ACP-like"/>
    <property type="match status" value="1"/>
</dbReference>
<dbReference type="Pfam" id="PF13602">
    <property type="entry name" value="ADH_zinc_N_2"/>
    <property type="match status" value="1"/>
</dbReference>
<feature type="region of interest" description="Disordered" evidence="10">
    <location>
        <begin position="1"/>
        <end position="21"/>
    </location>
</feature>
<dbReference type="Pfam" id="PF08659">
    <property type="entry name" value="KR"/>
    <property type="match status" value="1"/>
</dbReference>
<feature type="region of interest" description="C-terminal hotdog fold" evidence="9">
    <location>
        <begin position="1069"/>
        <end position="1209"/>
    </location>
</feature>
<dbReference type="Pfam" id="PF14765">
    <property type="entry name" value="PS-DH"/>
    <property type="match status" value="1"/>
</dbReference>
<dbReference type="Pfam" id="PF00550">
    <property type="entry name" value="PP-binding"/>
    <property type="match status" value="1"/>
</dbReference>
<keyword evidence="5" id="KW-0521">NADP</keyword>
<evidence type="ECO:0000256" key="7">
    <source>
        <dbReference type="ARBA" id="ARBA00023268"/>
    </source>
</evidence>
<dbReference type="InterPro" id="IPR018201">
    <property type="entry name" value="Ketoacyl_synth_AS"/>
</dbReference>
<dbReference type="InterPro" id="IPR042104">
    <property type="entry name" value="PKS_dehydratase_sf"/>
</dbReference>
<keyword evidence="15" id="KW-1185">Reference proteome</keyword>
<dbReference type="PROSITE" id="PS50075">
    <property type="entry name" value="CARRIER"/>
    <property type="match status" value="1"/>
</dbReference>
<keyword evidence="6" id="KW-0045">Antibiotic biosynthesis</keyword>
<dbReference type="EMBL" id="JBEZVI010000009">
    <property type="protein sequence ID" value="MEU3711131.1"/>
    <property type="molecule type" value="Genomic_DNA"/>
</dbReference>
<keyword evidence="2" id="KW-0596">Phosphopantetheine</keyword>
<dbReference type="InterPro" id="IPR049900">
    <property type="entry name" value="PKS_mFAS_DH"/>
</dbReference>
<dbReference type="SUPFAM" id="SSF53335">
    <property type="entry name" value="S-adenosyl-L-methionine-dependent methyltransferases"/>
    <property type="match status" value="1"/>
</dbReference>
<feature type="domain" description="Ketosynthase family 3 (KS3)" evidence="12">
    <location>
        <begin position="21"/>
        <end position="446"/>
    </location>
</feature>
<feature type="region of interest" description="Disordered" evidence="10">
    <location>
        <begin position="54"/>
        <end position="84"/>
    </location>
</feature>
<dbReference type="InterPro" id="IPR032821">
    <property type="entry name" value="PKS_assoc"/>
</dbReference>
<feature type="domain" description="Carrier" evidence="11">
    <location>
        <begin position="2457"/>
        <end position="2531"/>
    </location>
</feature>
<name>A0ABV2YZF6_9ACTN</name>
<dbReference type="SMART" id="SM00823">
    <property type="entry name" value="PKS_PP"/>
    <property type="match status" value="1"/>
</dbReference>
<dbReference type="SUPFAM" id="SSF55048">
    <property type="entry name" value="Probable ACP-binding domain of malonyl-CoA ACP transacylase"/>
    <property type="match status" value="1"/>
</dbReference>
<dbReference type="InterPro" id="IPR029063">
    <property type="entry name" value="SAM-dependent_MTases_sf"/>
</dbReference>
<sequence length="2552" mass="267228">MAEPRPTSPSPAASDPAPPPADAVAVIGVGLRLPGGIHRLDQLGHALREGRDLVGTMPPDRFDIGAHHTRRPGKPGTFPSTAGGFLPEADVTGFDTSYFGIAPKEASRIDPQQRLLLACAVEALDDAALDIDALAGSETAVVTGVSTHDYADLQARRLRSSNPYTTTGGFLSITANRVSYELDLTGPSSAVDTACSSGLTALHQACEQLRSGRSPLALAGAANLMLSPGPFIGFAQAGVVSPTGRCHPFGAAADGFVRSEGAVMLVLKPLAAALADGDRVHATILATALNSDGRTVGLSAPSSRTQAALLRRVYATAGVDPRDLSYVEAHGTGTLVGDPVECAALGEVLGSRRSGAPLPIGSVKSNLGHLEAAAGMAGVLKSLVVIASRSIPGTLHADPPNPKIDFDRLGLQPVLAARPVTGSGPIVVGVNSFGIGGANAHAVLAAPPAPAAAPDRAATAAPGIGTAARPVPVVVSAHTPQALTASLESWAEHFRALAADPAQGPGALYDAAFTACRRRTRRRHATAFFATDPAEAADVLARAARGLDAGTATERLAGGGRIGFVFCGNGSQWTGMGAELLDRDPAFTAEVDAVSEELEPLLGWRVRDDLARPDACRADRTEVAQPLLFAVQAGLVAALSARGVDPHAVMGHSVGEVAAAYCAGALTRAQSCRVIAARSLAQATTAGSGGMAAVGLGAHAAAERLVAAELDGRVEIAAINSDQDVTVAGPHEDLAVLGAALDADGVFFRDLRLDYAFHTKAMDPVRDRLAGALRSLAPGAFRIPMVSTVTGRAGTGDALDAGYWWDNIRRPVRFHQAATELTAGDTACDILVEIGPHPVLTAYLRRATAGTSASGTIVPTLSRTFAGVDAVQQTVLRLLAAGAAVDWDRHFPRPGAVADLPPVAWQLERHWNGDASWWREDASGEETTGAHPLLGSRQPGPEATWLHRPDTDRLSWLEDHQVADAVVWPAAGFVEMALAAARSRHDAPVEITGLSLDRALTLDRSTDPTDPTDGDDVQLATHLARDGRLTIRSRTGEGEWTDHVRAGVRSLLRPQRPRLDLAALERRLPHERSAPEHYAAARQAGLGYGPAFRPLDRLRTGPDEAVARYALPAPLRPEPGITAHPALVDGALQTCLPLMFTAERPAPFLPARIATVRSWRPLPSSGFTHVTRTTGSDTLWDIAVCDDGGEVCMELLGCALRRFDTAPGDAQDRLTEVLRAAPLPGAPAPGRSPLPAPQTLPDLVGKEDDASLERLHRISDALLPRLLDVCAHFTAQALRDLLPAAKHSAFGLADLFAAGVETRHTELLGVLLPQAADHGVLTATGPGAWGLTAAPRPEELFGRLLADFPDQSVTALTYGVCGGRLADVLTGDANPLELLFSESDQLAQRFYEASTFFAPHTRALVGWIRGVVDGWPADRPLRILEVGAGTGATTAALLPHLPPERVHYTFTDVSPAFFPAAEKRFHAYDFLDHRVLDAGGDPVAQGFEPGAYDLVIAANILHATGDISRALRGMATLLADGGHLVALETHSVELLAPVFGLLDSFWLSTDHGVRPDGPLVPYDRWPGLLADCGFTATGHYDATTADRPYVSLLVAERDAAAVPDEAADRTAGRQPDAATAPDGATRRSWLLSTPTADAPSPLLDRLTRALRTAHPDGGVHHLAAGSDADAWARALTGAADGPEAARPVSDVLLLAEPAAGTGPQHHTDHAVRQLAALRDLTLAWTRSPQPHGGSLRVWIVDADGQRPPTPPPSPHGAPLWGAARSLANEHPSLGVRRIALAEPGDDATLRHLLHELHHPEDGAAAAGGAEESVDDEVVLTPHGRFATRVTPLPATEATSGTEPCYALHVDAPGRHPVVTWRATPALRPAEGEVLIRTAAAALNHQDLLTATGDGAPAAARRHGFLGLGLDCAGTVTAVGPGVTRFAPGDRVAAMAHTALASHVLTSADHVVPLPATMEFTAAAILPTAFLTAHHALRQCADVTEDDTVLVHAAAGGVGLAALRLAQHAGARVIATAGTPAKRSLLRLLGVEHVLDSRTLDFAEQIADLTGGRGVDVVLSALPGEARLRSLRLLAPQGRFVELGRGDAERDQPLPVARNVSLFDVDTLDLHERRAPVVRRHFAALAEAVATGRWTPVPHHTFPAHRFGEALALLRHARHIGKVVISFDTPPPVVGAAPAGPLDADAAYVVTGGLAGFGAVTARHLAARGARHLHLVGRRGTRTPGAPELLEALRAAGAEVTVHRADLTRPGALDPVRTALRGRRLGGVVHAAMVLADAPLTDVTDAQLETVLAPKITGLHALAALAAEHAPDFFLAYSSIAALDGNIQQAPYVAANAAMEALIRARHRSGDSALAVQWGVIADAGYVHRSGRLDEMASYGMAPVGAADALAALDRLLATRTGPVVALGRFDWDSISRALPRLKAPRTGALLPPRHLSTDSLTTLRGKVATVSTDEALALIEDRIAELAAAVLHTPVDRLDRTAPLNLLGIDSLMFLELSTALRQHLGCDIPTLELMGVAHLPDLAERALHRIRQQDSPDPTRTPAVPERSDHA</sequence>
<dbReference type="SUPFAM" id="SSF52151">
    <property type="entry name" value="FabD/lysophospholipase-like"/>
    <property type="match status" value="1"/>
</dbReference>
<dbReference type="SMART" id="SM00825">
    <property type="entry name" value="PKS_KS"/>
    <property type="match status" value="1"/>
</dbReference>
<dbReference type="InterPro" id="IPR013217">
    <property type="entry name" value="Methyltransf_12"/>
</dbReference>
<keyword evidence="8" id="KW-0012">Acyltransferase</keyword>
<feature type="region of interest" description="N-terminal hotdog fold" evidence="9">
    <location>
        <begin position="931"/>
        <end position="1055"/>
    </location>
</feature>
<dbReference type="InterPro" id="IPR049552">
    <property type="entry name" value="PKS_DH_N"/>
</dbReference>
<dbReference type="Pfam" id="PF08242">
    <property type="entry name" value="Methyltransf_12"/>
    <property type="match status" value="1"/>
</dbReference>
<dbReference type="InterPro" id="IPR036736">
    <property type="entry name" value="ACP-like_sf"/>
</dbReference>
<dbReference type="SUPFAM" id="SSF51735">
    <property type="entry name" value="NAD(P)-binding Rossmann-fold domains"/>
    <property type="match status" value="3"/>
</dbReference>
<feature type="region of interest" description="Disordered" evidence="10">
    <location>
        <begin position="922"/>
        <end position="942"/>
    </location>
</feature>
<dbReference type="Proteomes" id="UP001550853">
    <property type="component" value="Unassembled WGS sequence"/>
</dbReference>
<dbReference type="Gene3D" id="3.10.129.110">
    <property type="entry name" value="Polyketide synthase dehydratase"/>
    <property type="match status" value="1"/>
</dbReference>
<keyword evidence="4" id="KW-0808">Transferase</keyword>
<dbReference type="InterPro" id="IPR016036">
    <property type="entry name" value="Malonyl_transacylase_ACP-bd"/>
</dbReference>
<evidence type="ECO:0000256" key="10">
    <source>
        <dbReference type="SAM" id="MobiDB-lite"/>
    </source>
</evidence>
<dbReference type="InterPro" id="IPR013968">
    <property type="entry name" value="PKS_KR"/>
</dbReference>
<dbReference type="InterPro" id="IPR020806">
    <property type="entry name" value="PKS_PP-bd"/>
</dbReference>
<evidence type="ECO:0000256" key="8">
    <source>
        <dbReference type="ARBA" id="ARBA00023315"/>
    </source>
</evidence>
<dbReference type="InterPro" id="IPR009081">
    <property type="entry name" value="PP-bd_ACP"/>
</dbReference>
<dbReference type="RefSeq" id="WP_359041337.1">
    <property type="nucleotide sequence ID" value="NZ_JBEZVI010000009.1"/>
</dbReference>
<comment type="caution">
    <text evidence="14">The sequence shown here is derived from an EMBL/GenBank/DDBJ whole genome shotgun (WGS) entry which is preliminary data.</text>
</comment>
<dbReference type="InterPro" id="IPR036291">
    <property type="entry name" value="NAD(P)-bd_dom_sf"/>
</dbReference>
<evidence type="ECO:0000313" key="14">
    <source>
        <dbReference type="EMBL" id="MEU3711131.1"/>
    </source>
</evidence>
<dbReference type="Gene3D" id="3.40.366.10">
    <property type="entry name" value="Malonyl-Coenzyme A Acyl Carrier Protein, domain 2"/>
    <property type="match status" value="1"/>
</dbReference>
<dbReference type="SUPFAM" id="SSF50129">
    <property type="entry name" value="GroES-like"/>
    <property type="match status" value="1"/>
</dbReference>
<evidence type="ECO:0000259" key="13">
    <source>
        <dbReference type="PROSITE" id="PS52019"/>
    </source>
</evidence>
<dbReference type="Pfam" id="PF00698">
    <property type="entry name" value="Acyl_transf_1"/>
    <property type="match status" value="1"/>
</dbReference>
<dbReference type="PROSITE" id="PS52019">
    <property type="entry name" value="PKS_MFAS_DH"/>
    <property type="match status" value="1"/>
</dbReference>
<dbReference type="CDD" id="cd00833">
    <property type="entry name" value="PKS"/>
    <property type="match status" value="1"/>
</dbReference>
<dbReference type="PANTHER" id="PTHR43775">
    <property type="entry name" value="FATTY ACID SYNTHASE"/>
    <property type="match status" value="1"/>
</dbReference>
<dbReference type="SMART" id="SM00826">
    <property type="entry name" value="PKS_DH"/>
    <property type="match status" value="1"/>
</dbReference>
<dbReference type="InterPro" id="IPR014043">
    <property type="entry name" value="Acyl_transferase_dom"/>
</dbReference>
<comment type="pathway">
    <text evidence="1">Antibiotic biosynthesis.</text>
</comment>
<feature type="region of interest" description="Disordered" evidence="10">
    <location>
        <begin position="2530"/>
        <end position="2552"/>
    </location>
</feature>
<dbReference type="SMART" id="SM00822">
    <property type="entry name" value="PKS_KR"/>
    <property type="match status" value="1"/>
</dbReference>
<dbReference type="SMART" id="SM00829">
    <property type="entry name" value="PKS_ER"/>
    <property type="match status" value="1"/>
</dbReference>
<dbReference type="Pfam" id="PF08240">
    <property type="entry name" value="ADH_N"/>
    <property type="match status" value="1"/>
</dbReference>
<dbReference type="PROSITE" id="PS00606">
    <property type="entry name" value="KS3_1"/>
    <property type="match status" value="1"/>
</dbReference>
<evidence type="ECO:0000256" key="9">
    <source>
        <dbReference type="PROSITE-ProRule" id="PRU01363"/>
    </source>
</evidence>
<evidence type="ECO:0000256" key="1">
    <source>
        <dbReference type="ARBA" id="ARBA00004792"/>
    </source>
</evidence>
<feature type="region of interest" description="Disordered" evidence="10">
    <location>
        <begin position="1603"/>
        <end position="1636"/>
    </location>
</feature>
<dbReference type="InterPro" id="IPR016039">
    <property type="entry name" value="Thiolase-like"/>
</dbReference>
<dbReference type="Gene3D" id="3.90.180.10">
    <property type="entry name" value="Medium-chain alcohol dehydrogenases, catalytic domain"/>
    <property type="match status" value="1"/>
</dbReference>
<dbReference type="InterPro" id="IPR014031">
    <property type="entry name" value="Ketoacyl_synth_C"/>
</dbReference>
<dbReference type="Pfam" id="PF02801">
    <property type="entry name" value="Ketoacyl-synt_C"/>
    <property type="match status" value="1"/>
</dbReference>
<dbReference type="Gene3D" id="3.40.50.720">
    <property type="entry name" value="NAD(P)-binding Rossmann-like Domain"/>
    <property type="match status" value="3"/>
</dbReference>
<dbReference type="Gene3D" id="3.30.70.3290">
    <property type="match status" value="1"/>
</dbReference>
<protein>
    <submittedName>
        <fullName evidence="14">SDR family NAD(P)-dependent oxidoreductase</fullName>
    </submittedName>
</protein>
<evidence type="ECO:0000256" key="3">
    <source>
        <dbReference type="ARBA" id="ARBA00022553"/>
    </source>
</evidence>
<accession>A0ABV2YZF6</accession>